<dbReference type="InterPro" id="IPR018309">
    <property type="entry name" value="Tscrpt_reg_PadR_C"/>
</dbReference>
<dbReference type="InterPro" id="IPR036390">
    <property type="entry name" value="WH_DNA-bd_sf"/>
</dbReference>
<gene>
    <name evidence="3" type="ORF">IQ266_02545</name>
</gene>
<evidence type="ECO:0000259" key="2">
    <source>
        <dbReference type="Pfam" id="PF10400"/>
    </source>
</evidence>
<sequence>MALTHTILAALSVEPHSGYDLLKRFADDNGCFWRATQQQIYRELGKLESQGAITPQVIPQEGRPDKKLYSITDAGQLVLKEWLSEPSRPTPVREELLVKVMAGHLVEPAMTLQELQRRRQMHQGQLEVYLELQVQRCEGFEHLPFAAQCQCMTLRRGIRYERSWVEWCDEAIDWLSGRSPHG</sequence>
<dbReference type="InterPro" id="IPR036388">
    <property type="entry name" value="WH-like_DNA-bd_sf"/>
</dbReference>
<dbReference type="PANTHER" id="PTHR43252">
    <property type="entry name" value="TRANSCRIPTIONAL REGULATOR YQJI"/>
    <property type="match status" value="1"/>
</dbReference>
<reference evidence="3" key="1">
    <citation type="submission" date="2020-10" db="EMBL/GenBank/DDBJ databases">
        <authorList>
            <person name="Castelo-Branco R."/>
            <person name="Eusebio N."/>
            <person name="Adriana R."/>
            <person name="Vieira A."/>
            <person name="Brugerolle De Fraissinette N."/>
            <person name="Rezende De Castro R."/>
            <person name="Schneider M.P."/>
            <person name="Vasconcelos V."/>
            <person name="Leao P.N."/>
        </authorList>
    </citation>
    <scope>NUCLEOTIDE SEQUENCE</scope>
    <source>
        <strain evidence="3">LEGE 11480</strain>
    </source>
</reference>
<dbReference type="Gene3D" id="6.10.140.190">
    <property type="match status" value="1"/>
</dbReference>
<dbReference type="Gene3D" id="1.10.10.10">
    <property type="entry name" value="Winged helix-like DNA-binding domain superfamily/Winged helix DNA-binding domain"/>
    <property type="match status" value="1"/>
</dbReference>
<feature type="domain" description="Transcription regulator PadR N-terminal" evidence="1">
    <location>
        <begin position="7"/>
        <end position="81"/>
    </location>
</feature>
<dbReference type="SUPFAM" id="SSF46785">
    <property type="entry name" value="Winged helix' DNA-binding domain"/>
    <property type="match status" value="1"/>
</dbReference>
<feature type="domain" description="Transcription regulator PadR C-terminal" evidence="2">
    <location>
        <begin position="92"/>
        <end position="175"/>
    </location>
</feature>
<evidence type="ECO:0000259" key="1">
    <source>
        <dbReference type="Pfam" id="PF03551"/>
    </source>
</evidence>
<dbReference type="InterPro" id="IPR005149">
    <property type="entry name" value="Tscrpt_reg_PadR_N"/>
</dbReference>
<dbReference type="EMBL" id="JADEXQ010000005">
    <property type="protein sequence ID" value="MBE9028636.1"/>
    <property type="molecule type" value="Genomic_DNA"/>
</dbReference>
<dbReference type="Pfam" id="PF03551">
    <property type="entry name" value="PadR"/>
    <property type="match status" value="1"/>
</dbReference>
<protein>
    <submittedName>
        <fullName evidence="3">PadR family transcriptional regulator</fullName>
    </submittedName>
</protein>
<dbReference type="AlphaFoldDB" id="A0A928Z0U2"/>
<evidence type="ECO:0000313" key="3">
    <source>
        <dbReference type="EMBL" id="MBE9028636.1"/>
    </source>
</evidence>
<organism evidence="3 4">
    <name type="scientific">Romeriopsis navalis LEGE 11480</name>
    <dbReference type="NCBI Taxonomy" id="2777977"/>
    <lineage>
        <taxon>Bacteria</taxon>
        <taxon>Bacillati</taxon>
        <taxon>Cyanobacteriota</taxon>
        <taxon>Cyanophyceae</taxon>
        <taxon>Leptolyngbyales</taxon>
        <taxon>Leptolyngbyaceae</taxon>
        <taxon>Romeriopsis</taxon>
        <taxon>Romeriopsis navalis</taxon>
    </lineage>
</organism>
<dbReference type="PANTHER" id="PTHR43252:SF4">
    <property type="entry name" value="TRANSCRIPTIONAL REGULATORY PROTEIN"/>
    <property type="match status" value="1"/>
</dbReference>
<dbReference type="Pfam" id="PF10400">
    <property type="entry name" value="Vir_act_alpha_C"/>
    <property type="match status" value="1"/>
</dbReference>
<dbReference type="RefSeq" id="WP_264323461.1">
    <property type="nucleotide sequence ID" value="NZ_JADEXQ010000005.1"/>
</dbReference>
<keyword evidence="4" id="KW-1185">Reference proteome</keyword>
<name>A0A928Z0U2_9CYAN</name>
<comment type="caution">
    <text evidence="3">The sequence shown here is derived from an EMBL/GenBank/DDBJ whole genome shotgun (WGS) entry which is preliminary data.</text>
</comment>
<dbReference type="Proteomes" id="UP000625316">
    <property type="component" value="Unassembled WGS sequence"/>
</dbReference>
<accession>A0A928Z0U2</accession>
<proteinExistence type="predicted"/>
<evidence type="ECO:0000313" key="4">
    <source>
        <dbReference type="Proteomes" id="UP000625316"/>
    </source>
</evidence>